<proteinExistence type="predicted"/>
<protein>
    <submittedName>
        <fullName evidence="2">SWIM-type domain-containing protein</fullName>
    </submittedName>
</protein>
<dbReference type="AlphaFoldDB" id="A0A915HN84"/>
<name>A0A915HN84_ROMCU</name>
<organism evidence="1 2">
    <name type="scientific">Romanomermis culicivorax</name>
    <name type="common">Nematode worm</name>
    <dbReference type="NCBI Taxonomy" id="13658"/>
    <lineage>
        <taxon>Eukaryota</taxon>
        <taxon>Metazoa</taxon>
        <taxon>Ecdysozoa</taxon>
        <taxon>Nematoda</taxon>
        <taxon>Enoplea</taxon>
        <taxon>Dorylaimia</taxon>
        <taxon>Mermithida</taxon>
        <taxon>Mermithoidea</taxon>
        <taxon>Mermithidae</taxon>
        <taxon>Romanomermis</taxon>
    </lineage>
</organism>
<reference evidence="2" key="1">
    <citation type="submission" date="2022-11" db="UniProtKB">
        <authorList>
            <consortium name="WormBaseParasite"/>
        </authorList>
    </citation>
    <scope>IDENTIFICATION</scope>
</reference>
<evidence type="ECO:0000313" key="2">
    <source>
        <dbReference type="WBParaSite" id="nRc.2.0.1.t02966-RA"/>
    </source>
</evidence>
<sequence length="79" mass="8739">MEEPPLNVPGNVNAAIQVAQYLVTKKVVILVPDKGLFIVKENGTKHMVQFGPYTCSCGACYCHHIFDARISCGFKTKIR</sequence>
<accession>A0A915HN84</accession>
<keyword evidence="1" id="KW-1185">Reference proteome</keyword>
<evidence type="ECO:0000313" key="1">
    <source>
        <dbReference type="Proteomes" id="UP000887565"/>
    </source>
</evidence>
<dbReference type="WBParaSite" id="nRc.2.0.1.t02966-RA">
    <property type="protein sequence ID" value="nRc.2.0.1.t02966-RA"/>
    <property type="gene ID" value="nRc.2.0.1.g02966"/>
</dbReference>
<dbReference type="Proteomes" id="UP000887565">
    <property type="component" value="Unplaced"/>
</dbReference>